<keyword evidence="12" id="KW-1185">Reference proteome</keyword>
<keyword evidence="2" id="KW-1003">Cell membrane</keyword>
<dbReference type="GO" id="GO:0004930">
    <property type="term" value="F:G protein-coupled receptor activity"/>
    <property type="evidence" value="ECO:0007669"/>
    <property type="project" value="UniProtKB-KW"/>
</dbReference>
<keyword evidence="6 9" id="KW-0472">Membrane</keyword>
<evidence type="ECO:0000256" key="9">
    <source>
        <dbReference type="SAM" id="Phobius"/>
    </source>
</evidence>
<reference key="2">
    <citation type="submission" date="2011-10" db="EMBL/GenBank/DDBJ databases">
        <title>The genome and transcriptome sequence of Clonorchis sinensis provide insights into the carcinogenic liver fluke.</title>
        <authorList>
            <person name="Wang X."/>
            <person name="Huang Y."/>
            <person name="Chen W."/>
            <person name="Liu H."/>
            <person name="Guo L."/>
            <person name="Chen Y."/>
            <person name="Luo F."/>
            <person name="Zhou W."/>
            <person name="Sun J."/>
            <person name="Mao Q."/>
            <person name="Liang P."/>
            <person name="Zhou C."/>
            <person name="Tian Y."/>
            <person name="Men J."/>
            <person name="Lv X."/>
            <person name="Huang L."/>
            <person name="Zhou J."/>
            <person name="Hu Y."/>
            <person name="Li R."/>
            <person name="Zhang F."/>
            <person name="Lei H."/>
            <person name="Li X."/>
            <person name="Hu X."/>
            <person name="Liang C."/>
            <person name="Xu J."/>
            <person name="Wu Z."/>
            <person name="Yu X."/>
        </authorList>
    </citation>
    <scope>NUCLEOTIDE SEQUENCE</scope>
    <source>
        <strain>Henan</strain>
    </source>
</reference>
<evidence type="ECO:0000259" key="10">
    <source>
        <dbReference type="PROSITE" id="PS50262"/>
    </source>
</evidence>
<name>G7YBJ0_CLOSI</name>
<dbReference type="Proteomes" id="UP000008909">
    <property type="component" value="Unassembled WGS sequence"/>
</dbReference>
<evidence type="ECO:0000256" key="6">
    <source>
        <dbReference type="ARBA" id="ARBA00023136"/>
    </source>
</evidence>
<dbReference type="InterPro" id="IPR017452">
    <property type="entry name" value="GPCR_Rhodpsn_7TM"/>
</dbReference>
<dbReference type="EMBL" id="DF143035">
    <property type="protein sequence ID" value="GAA50324.1"/>
    <property type="molecule type" value="Genomic_DNA"/>
</dbReference>
<feature type="domain" description="G-protein coupled receptors family 1 profile" evidence="10">
    <location>
        <begin position="162"/>
        <end position="227"/>
    </location>
</feature>
<evidence type="ECO:0000256" key="7">
    <source>
        <dbReference type="ARBA" id="ARBA00023170"/>
    </source>
</evidence>
<proteinExistence type="predicted"/>
<dbReference type="PRINTS" id="PR00237">
    <property type="entry name" value="GPCRRHODOPSN"/>
</dbReference>
<sequence length="418" mass="48033">MNETVQKIADYVPMLKIGPYNGRSLQNMKHSDKLTMECENGKAQFINSESRSREVIEMALVTTGRQQLAGERETDHASDFTAHKARETEMSIVRRRRPYMFVLMLGQQISSILRHLFTSVSLHRLRSQIADPSDSFFLSAAQENSEMGAAYIPGAYSQYGRLRRVRIKRKMKTLTVVTSVIGCFAVCWIPFFVCFILEAYVGLLPHELTLFVTLLGYANSVCNPFIYALLDNRCENSDASSVRWWSTITRSTRFLTIFWGIDWEHFHSFFQSDMRYFCFVFVLMMMNVETYPQFLSVSELYVFLEPNPTFASQLIREVVGGNVMSVNSYTCVPGCVRVKCYKPGTQNNVFMQVFKSDKSCISEKNKRKRNEFVEIGAYGMRRLMRFRAVRFSPSCLNSNRIHGFPTALIDVTSLAVTI</sequence>
<keyword evidence="5" id="KW-0297">G-protein coupled receptor</keyword>
<dbReference type="InterPro" id="IPR000276">
    <property type="entry name" value="GPCR_Rhodpsn"/>
</dbReference>
<keyword evidence="7 11" id="KW-0675">Receptor</keyword>
<dbReference type="PROSITE" id="PS50262">
    <property type="entry name" value="G_PROTEIN_RECEP_F1_2"/>
    <property type="match status" value="1"/>
</dbReference>
<evidence type="ECO:0000256" key="1">
    <source>
        <dbReference type="ARBA" id="ARBA00004651"/>
    </source>
</evidence>
<protein>
    <submittedName>
        <fullName evidence="11">Beta-3 adrenergic receptor</fullName>
    </submittedName>
</protein>
<feature type="transmembrane region" description="Helical" evidence="9">
    <location>
        <begin position="173"/>
        <end position="202"/>
    </location>
</feature>
<dbReference type="GO" id="GO:0043410">
    <property type="term" value="P:positive regulation of MAPK cascade"/>
    <property type="evidence" value="ECO:0007669"/>
    <property type="project" value="TreeGrafter"/>
</dbReference>
<evidence type="ECO:0000313" key="11">
    <source>
        <dbReference type="EMBL" id="GAA50324.1"/>
    </source>
</evidence>
<gene>
    <name evidence="11" type="ORF">CLF_104374</name>
</gene>
<evidence type="ECO:0000256" key="8">
    <source>
        <dbReference type="ARBA" id="ARBA00023224"/>
    </source>
</evidence>
<evidence type="ECO:0000256" key="2">
    <source>
        <dbReference type="ARBA" id="ARBA00022475"/>
    </source>
</evidence>
<evidence type="ECO:0000313" key="12">
    <source>
        <dbReference type="Proteomes" id="UP000008909"/>
    </source>
</evidence>
<dbReference type="GO" id="GO:0071880">
    <property type="term" value="P:adenylate cyclase-activating adrenergic receptor signaling pathway"/>
    <property type="evidence" value="ECO:0007669"/>
    <property type="project" value="TreeGrafter"/>
</dbReference>
<keyword evidence="4 9" id="KW-1133">Transmembrane helix</keyword>
<organism evidence="11 12">
    <name type="scientific">Clonorchis sinensis</name>
    <name type="common">Chinese liver fluke</name>
    <dbReference type="NCBI Taxonomy" id="79923"/>
    <lineage>
        <taxon>Eukaryota</taxon>
        <taxon>Metazoa</taxon>
        <taxon>Spiralia</taxon>
        <taxon>Lophotrochozoa</taxon>
        <taxon>Platyhelminthes</taxon>
        <taxon>Trematoda</taxon>
        <taxon>Digenea</taxon>
        <taxon>Opisthorchiida</taxon>
        <taxon>Opisthorchiata</taxon>
        <taxon>Opisthorchiidae</taxon>
        <taxon>Clonorchis</taxon>
    </lineage>
</organism>
<evidence type="ECO:0000256" key="3">
    <source>
        <dbReference type="ARBA" id="ARBA00022692"/>
    </source>
</evidence>
<dbReference type="Gene3D" id="1.20.1070.10">
    <property type="entry name" value="Rhodopsin 7-helix transmembrane proteins"/>
    <property type="match status" value="1"/>
</dbReference>
<keyword evidence="8" id="KW-0807">Transducer</keyword>
<keyword evidence="3 9" id="KW-0812">Transmembrane</keyword>
<dbReference type="PANTHER" id="PTHR24248:SF204">
    <property type="entry name" value="HISTAMINE H1 RECEPTOR"/>
    <property type="match status" value="1"/>
</dbReference>
<dbReference type="Pfam" id="PF00001">
    <property type="entry name" value="7tm_1"/>
    <property type="match status" value="1"/>
</dbReference>
<dbReference type="GO" id="GO:0005886">
    <property type="term" value="C:plasma membrane"/>
    <property type="evidence" value="ECO:0007669"/>
    <property type="project" value="UniProtKB-SubCell"/>
</dbReference>
<evidence type="ECO:0000256" key="5">
    <source>
        <dbReference type="ARBA" id="ARBA00023040"/>
    </source>
</evidence>
<comment type="subcellular location">
    <subcellularLocation>
        <location evidence="1">Cell membrane</location>
        <topology evidence="1">Multi-pass membrane protein</topology>
    </subcellularLocation>
</comment>
<feature type="transmembrane region" description="Helical" evidence="9">
    <location>
        <begin position="208"/>
        <end position="230"/>
    </location>
</feature>
<accession>G7YBJ0</accession>
<dbReference type="PANTHER" id="PTHR24248">
    <property type="entry name" value="ADRENERGIC RECEPTOR-RELATED G-PROTEIN COUPLED RECEPTOR"/>
    <property type="match status" value="1"/>
</dbReference>
<dbReference type="AlphaFoldDB" id="G7YBJ0"/>
<reference evidence="11" key="1">
    <citation type="journal article" date="2011" name="Genome Biol.">
        <title>The draft genome of the carcinogenic human liver fluke Clonorchis sinensis.</title>
        <authorList>
            <person name="Wang X."/>
            <person name="Chen W."/>
            <person name="Huang Y."/>
            <person name="Sun J."/>
            <person name="Men J."/>
            <person name="Liu H."/>
            <person name="Luo F."/>
            <person name="Guo L."/>
            <person name="Lv X."/>
            <person name="Deng C."/>
            <person name="Zhou C."/>
            <person name="Fan Y."/>
            <person name="Li X."/>
            <person name="Huang L."/>
            <person name="Hu Y."/>
            <person name="Liang C."/>
            <person name="Hu X."/>
            <person name="Xu J."/>
            <person name="Yu X."/>
        </authorList>
    </citation>
    <scope>NUCLEOTIDE SEQUENCE [LARGE SCALE GENOMIC DNA]</scope>
    <source>
        <strain evidence="11">Henan</strain>
    </source>
</reference>
<dbReference type="SUPFAM" id="SSF81321">
    <property type="entry name" value="Family A G protein-coupled receptor-like"/>
    <property type="match status" value="1"/>
</dbReference>
<evidence type="ECO:0000256" key="4">
    <source>
        <dbReference type="ARBA" id="ARBA00022989"/>
    </source>
</evidence>